<sequence length="51" mass="6078">TKKNNYIKNLIGEHLGSHKQKTRALDLKNKKKKKIKNIKNFKKTFITIKKK</sequence>
<evidence type="ECO:0000313" key="2">
    <source>
        <dbReference type="Proteomes" id="UP001344447"/>
    </source>
</evidence>
<name>A0AAN7YMJ7_9MYCE</name>
<dbReference type="AlphaFoldDB" id="A0AAN7YMJ7"/>
<protein>
    <submittedName>
        <fullName evidence="1">Uncharacterized protein</fullName>
    </submittedName>
</protein>
<gene>
    <name evidence="1" type="ORF">RB653_001886</name>
</gene>
<dbReference type="EMBL" id="JAVFKY010000004">
    <property type="protein sequence ID" value="KAK5576949.1"/>
    <property type="molecule type" value="Genomic_DNA"/>
</dbReference>
<comment type="caution">
    <text evidence="1">The sequence shown here is derived from an EMBL/GenBank/DDBJ whole genome shotgun (WGS) entry which is preliminary data.</text>
</comment>
<feature type="non-terminal residue" evidence="1">
    <location>
        <position position="1"/>
    </location>
</feature>
<organism evidence="1 2">
    <name type="scientific">Dictyostelium firmibasis</name>
    <dbReference type="NCBI Taxonomy" id="79012"/>
    <lineage>
        <taxon>Eukaryota</taxon>
        <taxon>Amoebozoa</taxon>
        <taxon>Evosea</taxon>
        <taxon>Eumycetozoa</taxon>
        <taxon>Dictyostelia</taxon>
        <taxon>Dictyosteliales</taxon>
        <taxon>Dictyosteliaceae</taxon>
        <taxon>Dictyostelium</taxon>
    </lineage>
</organism>
<keyword evidence="2" id="KW-1185">Reference proteome</keyword>
<evidence type="ECO:0000313" key="1">
    <source>
        <dbReference type="EMBL" id="KAK5576949.1"/>
    </source>
</evidence>
<reference evidence="1 2" key="1">
    <citation type="submission" date="2023-11" db="EMBL/GenBank/DDBJ databases">
        <title>Dfirmibasis_genome.</title>
        <authorList>
            <person name="Edelbroek B."/>
            <person name="Kjellin J."/>
            <person name="Jerlstrom-Hultqvist J."/>
            <person name="Soderbom F."/>
        </authorList>
    </citation>
    <scope>NUCLEOTIDE SEQUENCE [LARGE SCALE GENOMIC DNA]</scope>
    <source>
        <strain evidence="1 2">TNS-C-14</strain>
    </source>
</reference>
<proteinExistence type="predicted"/>
<accession>A0AAN7YMJ7</accession>
<dbReference type="Proteomes" id="UP001344447">
    <property type="component" value="Unassembled WGS sequence"/>
</dbReference>